<dbReference type="Proteomes" id="UP001222325">
    <property type="component" value="Unassembled WGS sequence"/>
</dbReference>
<evidence type="ECO:0000313" key="2">
    <source>
        <dbReference type="Proteomes" id="UP001222325"/>
    </source>
</evidence>
<proteinExistence type="predicted"/>
<dbReference type="EMBL" id="JARJCN010000028">
    <property type="protein sequence ID" value="KAJ7087600.1"/>
    <property type="molecule type" value="Genomic_DNA"/>
</dbReference>
<gene>
    <name evidence="1" type="ORF">B0H15DRAFT_298917</name>
</gene>
<organism evidence="1 2">
    <name type="scientific">Mycena belliarum</name>
    <dbReference type="NCBI Taxonomy" id="1033014"/>
    <lineage>
        <taxon>Eukaryota</taxon>
        <taxon>Fungi</taxon>
        <taxon>Dikarya</taxon>
        <taxon>Basidiomycota</taxon>
        <taxon>Agaricomycotina</taxon>
        <taxon>Agaricomycetes</taxon>
        <taxon>Agaricomycetidae</taxon>
        <taxon>Agaricales</taxon>
        <taxon>Marasmiineae</taxon>
        <taxon>Mycenaceae</taxon>
        <taxon>Mycena</taxon>
    </lineage>
</organism>
<sequence length="156" mass="17401">MMARRFHSVLGTAYPFRQAGRGWRAAAISGVHRLAWHLQNRDGAVGLLVTLFEWRLSVVLFEVLLRLLSAAIGRDSAGIHLSPTPAHRDPCRTPIDGPARSLRRLGCGRRLTPRCRRTAFRGNSCFVKILNTFTPRMALSSVTHPSRIVYCADSQP</sequence>
<evidence type="ECO:0000313" key="1">
    <source>
        <dbReference type="EMBL" id="KAJ7087600.1"/>
    </source>
</evidence>
<keyword evidence="2" id="KW-1185">Reference proteome</keyword>
<name>A0AAD6U7R2_9AGAR</name>
<comment type="caution">
    <text evidence="1">The sequence shown here is derived from an EMBL/GenBank/DDBJ whole genome shotgun (WGS) entry which is preliminary data.</text>
</comment>
<protein>
    <submittedName>
        <fullName evidence="1">Uncharacterized protein</fullName>
    </submittedName>
</protein>
<accession>A0AAD6U7R2</accession>
<dbReference type="AlphaFoldDB" id="A0AAD6U7R2"/>
<reference evidence="1" key="1">
    <citation type="submission" date="2023-03" db="EMBL/GenBank/DDBJ databases">
        <title>Massive genome expansion in bonnet fungi (Mycena s.s.) driven by repeated elements and novel gene families across ecological guilds.</title>
        <authorList>
            <consortium name="Lawrence Berkeley National Laboratory"/>
            <person name="Harder C.B."/>
            <person name="Miyauchi S."/>
            <person name="Viragh M."/>
            <person name="Kuo A."/>
            <person name="Thoen E."/>
            <person name="Andreopoulos B."/>
            <person name="Lu D."/>
            <person name="Skrede I."/>
            <person name="Drula E."/>
            <person name="Henrissat B."/>
            <person name="Morin E."/>
            <person name="Kohler A."/>
            <person name="Barry K."/>
            <person name="LaButti K."/>
            <person name="Morin E."/>
            <person name="Salamov A."/>
            <person name="Lipzen A."/>
            <person name="Mereny Z."/>
            <person name="Hegedus B."/>
            <person name="Baldrian P."/>
            <person name="Stursova M."/>
            <person name="Weitz H."/>
            <person name="Taylor A."/>
            <person name="Grigoriev I.V."/>
            <person name="Nagy L.G."/>
            <person name="Martin F."/>
            <person name="Kauserud H."/>
        </authorList>
    </citation>
    <scope>NUCLEOTIDE SEQUENCE</scope>
    <source>
        <strain evidence="1">CBHHK173m</strain>
    </source>
</reference>